<feature type="region of interest" description="Disordered" evidence="1">
    <location>
        <begin position="39"/>
        <end position="83"/>
    </location>
</feature>
<name>A0ABY8FS60_9SPHN</name>
<dbReference type="EMBL" id="CP121106">
    <property type="protein sequence ID" value="WFL77835.1"/>
    <property type="molecule type" value="Genomic_DNA"/>
</dbReference>
<feature type="compositionally biased region" description="Basic and acidic residues" evidence="1">
    <location>
        <begin position="71"/>
        <end position="80"/>
    </location>
</feature>
<reference evidence="2 3" key="1">
    <citation type="submission" date="2023-03" db="EMBL/GenBank/DDBJ databases">
        <title>Altererythrobacter sp. CAU 1644 isolated from sand.</title>
        <authorList>
            <person name="Kim W."/>
        </authorList>
    </citation>
    <scope>NUCLEOTIDE SEQUENCE [LARGE SCALE GENOMIC DNA]</scope>
    <source>
        <strain evidence="2 3">CAU 1644</strain>
    </source>
</reference>
<gene>
    <name evidence="2" type="ORF">P7228_01835</name>
</gene>
<dbReference type="Proteomes" id="UP001215827">
    <property type="component" value="Chromosome"/>
</dbReference>
<proteinExistence type="predicted"/>
<accession>A0ABY8FS60</accession>
<organism evidence="2 3">
    <name type="scientific">Altererythrobacter arenosus</name>
    <dbReference type="NCBI Taxonomy" id="3032592"/>
    <lineage>
        <taxon>Bacteria</taxon>
        <taxon>Pseudomonadati</taxon>
        <taxon>Pseudomonadota</taxon>
        <taxon>Alphaproteobacteria</taxon>
        <taxon>Sphingomonadales</taxon>
        <taxon>Erythrobacteraceae</taxon>
        <taxon>Altererythrobacter</taxon>
    </lineage>
</organism>
<evidence type="ECO:0000313" key="2">
    <source>
        <dbReference type="EMBL" id="WFL77835.1"/>
    </source>
</evidence>
<sequence length="104" mass="11377">MRGPGRLLGILLIALIIAAVAVALNKYADDQAEEIASVALEQRAEQEDDADEVEPTTDEPSEDCVSAQAEYDEKWDRSVEEPDNVEAEEALEEELTELLAACET</sequence>
<keyword evidence="3" id="KW-1185">Reference proteome</keyword>
<evidence type="ECO:0000313" key="3">
    <source>
        <dbReference type="Proteomes" id="UP001215827"/>
    </source>
</evidence>
<protein>
    <recommendedName>
        <fullName evidence="4">Secreted protein</fullName>
    </recommendedName>
</protein>
<dbReference type="RefSeq" id="WP_278016527.1">
    <property type="nucleotide sequence ID" value="NZ_CP121106.1"/>
</dbReference>
<evidence type="ECO:0008006" key="4">
    <source>
        <dbReference type="Google" id="ProtNLM"/>
    </source>
</evidence>
<feature type="compositionally biased region" description="Acidic residues" evidence="1">
    <location>
        <begin position="46"/>
        <end position="62"/>
    </location>
</feature>
<evidence type="ECO:0000256" key="1">
    <source>
        <dbReference type="SAM" id="MobiDB-lite"/>
    </source>
</evidence>